<dbReference type="SUPFAM" id="SSF56634">
    <property type="entry name" value="Heme-dependent catalase-like"/>
    <property type="match status" value="1"/>
</dbReference>
<dbReference type="PROSITE" id="PS51402">
    <property type="entry name" value="CATALASE_3"/>
    <property type="match status" value="1"/>
</dbReference>
<gene>
    <name evidence="12" type="primary">LOC112053145</name>
</gene>
<dbReference type="PANTHER" id="PTHR11465:SF9">
    <property type="entry name" value="CATALASE"/>
    <property type="match status" value="1"/>
</dbReference>
<dbReference type="GO" id="GO:0042542">
    <property type="term" value="P:response to hydrogen peroxide"/>
    <property type="evidence" value="ECO:0007669"/>
    <property type="project" value="TreeGrafter"/>
</dbReference>
<keyword evidence="11" id="KW-1185">Reference proteome</keyword>
<dbReference type="OrthoDB" id="6880011at2759"/>
<keyword evidence="6 8" id="KW-0408">Iron</keyword>
<keyword evidence="9" id="KW-0732">Signal</keyword>
<evidence type="ECO:0000256" key="7">
    <source>
        <dbReference type="ARBA" id="ARBA00023324"/>
    </source>
</evidence>
<evidence type="ECO:0000256" key="3">
    <source>
        <dbReference type="ARBA" id="ARBA00022617"/>
    </source>
</evidence>
<keyword evidence="7" id="KW-0376">Hydrogen peroxide</keyword>
<dbReference type="Gene3D" id="2.40.180.10">
    <property type="entry name" value="Catalase core domain"/>
    <property type="match status" value="1"/>
</dbReference>
<dbReference type="Pfam" id="PF06628">
    <property type="entry name" value="Catalase-rel"/>
    <property type="match status" value="1"/>
</dbReference>
<name>A0A6J1NXP7_BICAN</name>
<dbReference type="GeneID" id="112053145"/>
<feature type="signal peptide" evidence="9">
    <location>
        <begin position="1"/>
        <end position="17"/>
    </location>
</feature>
<dbReference type="GO" id="GO:0005777">
    <property type="term" value="C:peroxisome"/>
    <property type="evidence" value="ECO:0007669"/>
    <property type="project" value="TreeGrafter"/>
</dbReference>
<evidence type="ECO:0000313" key="12">
    <source>
        <dbReference type="RefSeq" id="XP_023948221.2"/>
    </source>
</evidence>
<proteinExistence type="inferred from homology"/>
<evidence type="ECO:0000256" key="6">
    <source>
        <dbReference type="ARBA" id="ARBA00023004"/>
    </source>
</evidence>
<evidence type="ECO:0000256" key="9">
    <source>
        <dbReference type="SAM" id="SignalP"/>
    </source>
</evidence>
<dbReference type="GO" id="GO:0004096">
    <property type="term" value="F:catalase activity"/>
    <property type="evidence" value="ECO:0007669"/>
    <property type="project" value="UniProtKB-EC"/>
</dbReference>
<dbReference type="GO" id="GO:0005739">
    <property type="term" value="C:mitochondrion"/>
    <property type="evidence" value="ECO:0007669"/>
    <property type="project" value="TreeGrafter"/>
</dbReference>
<keyword evidence="5" id="KW-0560">Oxidoreductase</keyword>
<dbReference type="SMART" id="SM01060">
    <property type="entry name" value="Catalase"/>
    <property type="match status" value="1"/>
</dbReference>
<dbReference type="InterPro" id="IPR010582">
    <property type="entry name" value="Catalase_immune_responsive"/>
</dbReference>
<dbReference type="RefSeq" id="XP_023948221.2">
    <property type="nucleotide sequence ID" value="XM_024092453.2"/>
</dbReference>
<dbReference type="KEGG" id="bany:112053145"/>
<dbReference type="InterPro" id="IPR024711">
    <property type="entry name" value="Catalase_clade1/3"/>
</dbReference>
<evidence type="ECO:0000313" key="11">
    <source>
        <dbReference type="Proteomes" id="UP001652582"/>
    </source>
</evidence>
<dbReference type="GO" id="GO:0046872">
    <property type="term" value="F:metal ion binding"/>
    <property type="evidence" value="ECO:0007669"/>
    <property type="project" value="UniProtKB-KW"/>
</dbReference>
<evidence type="ECO:0000256" key="8">
    <source>
        <dbReference type="PIRSR" id="PIRSR038928-2"/>
    </source>
</evidence>
<comment type="similarity">
    <text evidence="1">Belongs to the catalase family.</text>
</comment>
<dbReference type="InterPro" id="IPR020835">
    <property type="entry name" value="Catalase_sf"/>
</dbReference>
<dbReference type="AlphaFoldDB" id="A0A6J1NXP7"/>
<feature type="binding site" description="axial binding residue" evidence="8">
    <location>
        <position position="367"/>
    </location>
    <ligand>
        <name>heme</name>
        <dbReference type="ChEBI" id="CHEBI:30413"/>
    </ligand>
    <ligandPart>
        <name>Fe</name>
        <dbReference type="ChEBI" id="CHEBI:18248"/>
    </ligandPart>
</feature>
<keyword evidence="3 8" id="KW-0349">Heme</keyword>
<evidence type="ECO:0000256" key="5">
    <source>
        <dbReference type="ARBA" id="ARBA00023002"/>
    </source>
</evidence>
<evidence type="ECO:0000256" key="2">
    <source>
        <dbReference type="ARBA" id="ARBA00022559"/>
    </source>
</evidence>
<evidence type="ECO:0000259" key="10">
    <source>
        <dbReference type="SMART" id="SM01060"/>
    </source>
</evidence>
<dbReference type="InterPro" id="IPR018028">
    <property type="entry name" value="Catalase"/>
</dbReference>
<evidence type="ECO:0000256" key="4">
    <source>
        <dbReference type="ARBA" id="ARBA00022723"/>
    </source>
</evidence>
<sequence length="507" mass="57178">MNAFVGLMVATAALAAAQQTTPAANQIVEFQKAIGPFGEQLTTSSGMPVEQCQTYSLDKSIMTNDFLMDNLFNFARERIPERTVHAPGACGYGYFELEHDLSHITKADFLNGVGKKTPCACRFSLTGGQKGSPDSTMDTRGFSVKYYTREGNCDMAMFNTPVSSFKDPLDAHGTRASRYNPASNLPDLNMAWDRITLRPQFLHVLSYVFAGWGQPASYRHISGFSIHTFQFENSCGETAFGRFNYIPVEGIKNLDSDVAKNMTAQDPHYMATGMYNDIASGKPLEWHVNLQIFNMTDYKKLGVQIFDVQRTIDEKLYPYIRIGKLVLDRNPTNYFAECEQLAFCPCHMVPGMLGAPDKLYESRRFVYRDAQNYRLGVNHNNIPVNCPYMSVNPLNTYNRDGVPPVADNGGDAPNYFPNSFSGATAYDTHCSRLISIKEERPYNMDQVQELYKNILTQHEKDQIVKNVGAQLVKVTRRLQKKAVELFRTAHKETGDRIAEYLELNKKQ</sequence>
<reference evidence="12" key="1">
    <citation type="submission" date="2025-08" db="UniProtKB">
        <authorList>
            <consortium name="RefSeq"/>
        </authorList>
    </citation>
    <scope>IDENTIFICATION</scope>
</reference>
<dbReference type="PRINTS" id="PR00067">
    <property type="entry name" value="CATALASE"/>
</dbReference>
<keyword evidence="2" id="KW-0575">Peroxidase</keyword>
<dbReference type="PIRSF" id="PIRSF038928">
    <property type="entry name" value="Catalase_clade1-3"/>
    <property type="match status" value="1"/>
</dbReference>
<dbReference type="GO" id="GO:0042744">
    <property type="term" value="P:hydrogen peroxide catabolic process"/>
    <property type="evidence" value="ECO:0007669"/>
    <property type="project" value="UniProtKB-KW"/>
</dbReference>
<feature type="chain" id="PRO_5045978466" evidence="9">
    <location>
        <begin position="18"/>
        <end position="507"/>
    </location>
</feature>
<accession>A0A6J1NXP7</accession>
<dbReference type="Proteomes" id="UP001652582">
    <property type="component" value="Chromosome 24"/>
</dbReference>
<dbReference type="Pfam" id="PF00199">
    <property type="entry name" value="Catalase"/>
    <property type="match status" value="1"/>
</dbReference>
<dbReference type="InterPro" id="IPR011614">
    <property type="entry name" value="Catalase_core"/>
</dbReference>
<dbReference type="GO" id="GO:0020037">
    <property type="term" value="F:heme binding"/>
    <property type="evidence" value="ECO:0007669"/>
    <property type="project" value="InterPro"/>
</dbReference>
<keyword evidence="4 8" id="KW-0479">Metal-binding</keyword>
<protein>
    <submittedName>
        <fullName evidence="12">Catalase-A-like</fullName>
    </submittedName>
</protein>
<organism evidence="11 12">
    <name type="scientific">Bicyclus anynana</name>
    <name type="common">Squinting bush brown butterfly</name>
    <dbReference type="NCBI Taxonomy" id="110368"/>
    <lineage>
        <taxon>Eukaryota</taxon>
        <taxon>Metazoa</taxon>
        <taxon>Ecdysozoa</taxon>
        <taxon>Arthropoda</taxon>
        <taxon>Hexapoda</taxon>
        <taxon>Insecta</taxon>
        <taxon>Pterygota</taxon>
        <taxon>Neoptera</taxon>
        <taxon>Endopterygota</taxon>
        <taxon>Lepidoptera</taxon>
        <taxon>Glossata</taxon>
        <taxon>Ditrysia</taxon>
        <taxon>Papilionoidea</taxon>
        <taxon>Nymphalidae</taxon>
        <taxon>Satyrinae</taxon>
        <taxon>Satyrini</taxon>
        <taxon>Mycalesina</taxon>
        <taxon>Bicyclus</taxon>
    </lineage>
</organism>
<dbReference type="PANTHER" id="PTHR11465">
    <property type="entry name" value="CATALASE"/>
    <property type="match status" value="1"/>
</dbReference>
<comment type="cofactor">
    <cofactor evidence="8">
        <name>heme</name>
        <dbReference type="ChEBI" id="CHEBI:30413"/>
    </cofactor>
</comment>
<feature type="domain" description="Catalase core" evidence="10">
    <location>
        <begin position="42"/>
        <end position="424"/>
    </location>
</feature>
<evidence type="ECO:0000256" key="1">
    <source>
        <dbReference type="ARBA" id="ARBA00005329"/>
    </source>
</evidence>